<dbReference type="EMBL" id="BMXN01000004">
    <property type="protein sequence ID" value="GGW22113.1"/>
    <property type="molecule type" value="Genomic_DNA"/>
</dbReference>
<reference evidence="6" key="1">
    <citation type="journal article" date="2019" name="Int. J. Syst. Evol. Microbiol.">
        <title>The Global Catalogue of Microorganisms (GCM) 10K type strain sequencing project: providing services to taxonomists for standard genome sequencing and annotation.</title>
        <authorList>
            <consortium name="The Broad Institute Genomics Platform"/>
            <consortium name="The Broad Institute Genome Sequencing Center for Infectious Disease"/>
            <person name="Wu L."/>
            <person name="Ma J."/>
        </authorList>
    </citation>
    <scope>NUCLEOTIDE SEQUENCE [LARGE SCALE GENOMIC DNA]</scope>
    <source>
        <strain evidence="6">KCTC 22154</strain>
    </source>
</reference>
<proteinExistence type="inferred from homology"/>
<dbReference type="InterPro" id="IPR004843">
    <property type="entry name" value="Calcineurin-like_PHP"/>
</dbReference>
<evidence type="ECO:0000259" key="3">
    <source>
        <dbReference type="Pfam" id="PF00149"/>
    </source>
</evidence>
<dbReference type="GO" id="GO:0000166">
    <property type="term" value="F:nucleotide binding"/>
    <property type="evidence" value="ECO:0007669"/>
    <property type="project" value="UniProtKB-KW"/>
</dbReference>
<feature type="signal peptide" evidence="2">
    <location>
        <begin position="1"/>
        <end position="25"/>
    </location>
</feature>
<keyword evidence="6" id="KW-1185">Reference proteome</keyword>
<feature type="domain" description="5'-Nucleotidase C-terminal" evidence="4">
    <location>
        <begin position="350"/>
        <end position="498"/>
    </location>
</feature>
<feature type="domain" description="Calcineurin-like phosphoesterase" evidence="3">
    <location>
        <begin position="32"/>
        <end position="251"/>
    </location>
</feature>
<dbReference type="Gene3D" id="3.90.780.10">
    <property type="entry name" value="5'-Nucleotidase, C-terminal domain"/>
    <property type="match status" value="1"/>
</dbReference>
<evidence type="ECO:0000313" key="6">
    <source>
        <dbReference type="Proteomes" id="UP000623776"/>
    </source>
</evidence>
<organism evidence="5 6">
    <name type="scientific">Vreelandella hamiltonii</name>
    <dbReference type="NCBI Taxonomy" id="502829"/>
    <lineage>
        <taxon>Bacteria</taxon>
        <taxon>Pseudomonadati</taxon>
        <taxon>Pseudomonadota</taxon>
        <taxon>Gammaproteobacteria</taxon>
        <taxon>Oceanospirillales</taxon>
        <taxon>Halomonadaceae</taxon>
        <taxon>Vreelandella</taxon>
    </lineage>
</organism>
<dbReference type="GO" id="GO:0009166">
    <property type="term" value="P:nucleotide catabolic process"/>
    <property type="evidence" value="ECO:0007669"/>
    <property type="project" value="InterPro"/>
</dbReference>
<dbReference type="Pfam" id="PF02872">
    <property type="entry name" value="5_nucleotid_C"/>
    <property type="match status" value="1"/>
</dbReference>
<dbReference type="PANTHER" id="PTHR11575:SF24">
    <property type="entry name" value="5'-NUCLEOTIDASE"/>
    <property type="match status" value="1"/>
</dbReference>
<dbReference type="PRINTS" id="PR01607">
    <property type="entry name" value="APYRASEFAMLY"/>
</dbReference>
<evidence type="ECO:0000256" key="1">
    <source>
        <dbReference type="ARBA" id="ARBA00022729"/>
    </source>
</evidence>
<dbReference type="Proteomes" id="UP000623776">
    <property type="component" value="Unassembled WGS sequence"/>
</dbReference>
<keyword evidence="2" id="KW-0378">Hydrolase</keyword>
<dbReference type="InterPro" id="IPR006179">
    <property type="entry name" value="5_nucleotidase/apyrase"/>
</dbReference>
<feature type="chain" id="PRO_5034723423" description="Bifunctional metallophosphatase/5'-nucleotidase" evidence="2">
    <location>
        <begin position="26"/>
        <end position="543"/>
    </location>
</feature>
<dbReference type="InterPro" id="IPR029052">
    <property type="entry name" value="Metallo-depent_PP-like"/>
</dbReference>
<name>A0A8H9I0T7_9GAMM</name>
<dbReference type="InterPro" id="IPR008334">
    <property type="entry name" value="5'-Nucleotdase_C"/>
</dbReference>
<dbReference type="PANTHER" id="PTHR11575">
    <property type="entry name" value="5'-NUCLEOTIDASE-RELATED"/>
    <property type="match status" value="1"/>
</dbReference>
<gene>
    <name evidence="5" type="ORF">GCM10007157_10700</name>
</gene>
<dbReference type="Gene3D" id="3.60.21.10">
    <property type="match status" value="1"/>
</dbReference>
<accession>A0A8H9I0T7</accession>
<dbReference type="Pfam" id="PF00149">
    <property type="entry name" value="Metallophos"/>
    <property type="match status" value="1"/>
</dbReference>
<dbReference type="InterPro" id="IPR036907">
    <property type="entry name" value="5'-Nucleotdase_C_sf"/>
</dbReference>
<dbReference type="SUPFAM" id="SSF56300">
    <property type="entry name" value="Metallo-dependent phosphatases"/>
    <property type="match status" value="1"/>
</dbReference>
<dbReference type="GO" id="GO:0016787">
    <property type="term" value="F:hydrolase activity"/>
    <property type="evidence" value="ECO:0007669"/>
    <property type="project" value="UniProtKB-KW"/>
</dbReference>
<evidence type="ECO:0000256" key="2">
    <source>
        <dbReference type="RuleBase" id="RU362119"/>
    </source>
</evidence>
<comment type="caution">
    <text evidence="5">The sequence shown here is derived from an EMBL/GenBank/DDBJ whole genome shotgun (WGS) entry which is preliminary data.</text>
</comment>
<protein>
    <recommendedName>
        <fullName evidence="7">Bifunctional metallophosphatase/5'-nucleotidase</fullName>
    </recommendedName>
</protein>
<keyword evidence="2" id="KW-0547">Nucleotide-binding</keyword>
<evidence type="ECO:0008006" key="7">
    <source>
        <dbReference type="Google" id="ProtNLM"/>
    </source>
</evidence>
<dbReference type="AlphaFoldDB" id="A0A8H9I0T7"/>
<dbReference type="SUPFAM" id="SSF55816">
    <property type="entry name" value="5'-nucleotidase (syn. UDP-sugar hydrolase), C-terminal domain"/>
    <property type="match status" value="1"/>
</dbReference>
<evidence type="ECO:0000259" key="4">
    <source>
        <dbReference type="Pfam" id="PF02872"/>
    </source>
</evidence>
<evidence type="ECO:0000313" key="5">
    <source>
        <dbReference type="EMBL" id="GGW22113.1"/>
    </source>
</evidence>
<keyword evidence="1 2" id="KW-0732">Signal</keyword>
<sequence>MTSRHFVTPCAIAGALMISSSAVMADETFTLTIYHTNDLHGRTDAYPALVATLNEAREAYGEGLLLDAGDIFSGTLYFNEFQGQDALTFMNLMGYDAFVPGNHEFDLGDPETGHQALAAFFAGADFPILGANLDFSASPEFAERLGESITADPQAGYLYDGMILEHQGERIGIFGLSTQDSDAISSPGQVTIGEYRQAAEAMVEALEAQGVNKIIALTHLGYDSDPRVGNDLLLAEQVEGIDVIIGGHSHTRVAPPALLTEHWPAPTAVGQAGEYGQHLGVMQVTFDADGVVQEVSGELLATDERTPDAAALARLAPYTEAIEALRDEQVGAKAILALPNPRHGQGDALSVRANETALGNLIADGQLHAARKVVPDTLMALQNSGGIRAALPQGDITVGDLIAVQPFGNRLTLLEVTGAELLETFEIALTNAPDESGGFLQVSEGTRLTYDSRQPAGERLISLEVNREGAMQAIDPDKTYTVATNNFTAAGGDGHTALGAAHDDGRHTIVGHTDWEMLRDHVVSRGEVFYQPEGRIVDIAQDE</sequence>
<comment type="similarity">
    <text evidence="2">Belongs to the 5'-nucleotidase family.</text>
</comment>